<proteinExistence type="predicted"/>
<evidence type="ECO:0000313" key="3">
    <source>
        <dbReference type="Proteomes" id="UP000606786"/>
    </source>
</evidence>
<dbReference type="AlphaFoldDB" id="A0A811U7Y8"/>
<dbReference type="Proteomes" id="UP000606786">
    <property type="component" value="Unassembled WGS sequence"/>
</dbReference>
<name>A0A811U7Y8_CERCA</name>
<organism evidence="2 3">
    <name type="scientific">Ceratitis capitata</name>
    <name type="common">Mediterranean fruit fly</name>
    <name type="synonym">Tephritis capitata</name>
    <dbReference type="NCBI Taxonomy" id="7213"/>
    <lineage>
        <taxon>Eukaryota</taxon>
        <taxon>Metazoa</taxon>
        <taxon>Ecdysozoa</taxon>
        <taxon>Arthropoda</taxon>
        <taxon>Hexapoda</taxon>
        <taxon>Insecta</taxon>
        <taxon>Pterygota</taxon>
        <taxon>Neoptera</taxon>
        <taxon>Endopterygota</taxon>
        <taxon>Diptera</taxon>
        <taxon>Brachycera</taxon>
        <taxon>Muscomorpha</taxon>
        <taxon>Tephritoidea</taxon>
        <taxon>Tephritidae</taxon>
        <taxon>Ceratitis</taxon>
        <taxon>Ceratitis</taxon>
    </lineage>
</organism>
<gene>
    <name evidence="2" type="ORF">CCAP1982_LOCUS3329</name>
</gene>
<comment type="caution">
    <text evidence="2">The sequence shown here is derived from an EMBL/GenBank/DDBJ whole genome shotgun (WGS) entry which is preliminary data.</text>
</comment>
<dbReference type="EMBL" id="CAJHJT010000001">
    <property type="protein sequence ID" value="CAD6994590.1"/>
    <property type="molecule type" value="Genomic_DNA"/>
</dbReference>
<evidence type="ECO:0000313" key="2">
    <source>
        <dbReference type="EMBL" id="CAD6994590.1"/>
    </source>
</evidence>
<protein>
    <submittedName>
        <fullName evidence="2">(Mediterranean fruit fly) hypothetical protein</fullName>
    </submittedName>
</protein>
<accession>A0A811U7Y8</accession>
<keyword evidence="3" id="KW-1185">Reference proteome</keyword>
<sequence>MSENYKFSKDEYINKDNNIPTLPPHRIVSAPRAPGEPSALQRLAAFAAAVTAENRLMGKRKFDDDSDSDSCYGDSDFDDDDYNDDYYDDYDFFGSSLPYRMRTTSLPAAIEGQKTAEIAQAMLRKLWTPNVSRGSINSLASSNLSLDN</sequence>
<feature type="region of interest" description="Disordered" evidence="1">
    <location>
        <begin position="58"/>
        <end position="80"/>
    </location>
</feature>
<evidence type="ECO:0000256" key="1">
    <source>
        <dbReference type="SAM" id="MobiDB-lite"/>
    </source>
</evidence>
<reference evidence="2" key="1">
    <citation type="submission" date="2020-11" db="EMBL/GenBank/DDBJ databases">
        <authorList>
            <person name="Whitehead M."/>
        </authorList>
    </citation>
    <scope>NUCLEOTIDE SEQUENCE</scope>
    <source>
        <strain evidence="2">EGII</strain>
    </source>
</reference>